<dbReference type="SMART" id="SM00490">
    <property type="entry name" value="HELICc"/>
    <property type="match status" value="1"/>
</dbReference>
<dbReference type="CDD" id="cd18791">
    <property type="entry name" value="SF2_C_RHA"/>
    <property type="match status" value="1"/>
</dbReference>
<dbReference type="EMBL" id="JANBUO010000115">
    <property type="protein sequence ID" value="KAJ2807359.1"/>
    <property type="molecule type" value="Genomic_DNA"/>
</dbReference>
<dbReference type="GO" id="GO:0016787">
    <property type="term" value="F:hydrolase activity"/>
    <property type="evidence" value="ECO:0007669"/>
    <property type="project" value="UniProtKB-KW"/>
</dbReference>
<feature type="region of interest" description="Disordered" evidence="3">
    <location>
        <begin position="1"/>
        <end position="62"/>
    </location>
</feature>
<dbReference type="InterPro" id="IPR007502">
    <property type="entry name" value="Helicase-assoc_dom"/>
</dbReference>
<feature type="domain" description="Helicase ATP-binding" evidence="4">
    <location>
        <begin position="689"/>
        <end position="859"/>
    </location>
</feature>
<gene>
    <name evidence="6" type="ORF">H4R20_001320</name>
</gene>
<organism evidence="6 7">
    <name type="scientific">Coemansia guatemalensis</name>
    <dbReference type="NCBI Taxonomy" id="2761395"/>
    <lineage>
        <taxon>Eukaryota</taxon>
        <taxon>Fungi</taxon>
        <taxon>Fungi incertae sedis</taxon>
        <taxon>Zoopagomycota</taxon>
        <taxon>Kickxellomycotina</taxon>
        <taxon>Kickxellomycetes</taxon>
        <taxon>Kickxellales</taxon>
        <taxon>Kickxellaceae</taxon>
        <taxon>Coemansia</taxon>
    </lineage>
</organism>
<dbReference type="InterPro" id="IPR011545">
    <property type="entry name" value="DEAD/DEAH_box_helicase_dom"/>
</dbReference>
<feature type="compositionally biased region" description="Basic and acidic residues" evidence="3">
    <location>
        <begin position="449"/>
        <end position="459"/>
    </location>
</feature>
<evidence type="ECO:0000256" key="3">
    <source>
        <dbReference type="SAM" id="MobiDB-lite"/>
    </source>
</evidence>
<dbReference type="Proteomes" id="UP001140094">
    <property type="component" value="Unassembled WGS sequence"/>
</dbReference>
<feature type="compositionally biased region" description="Acidic residues" evidence="3">
    <location>
        <begin position="232"/>
        <end position="241"/>
    </location>
</feature>
<evidence type="ECO:0000256" key="2">
    <source>
        <dbReference type="ARBA" id="ARBA00022840"/>
    </source>
</evidence>
<dbReference type="CDD" id="cd17917">
    <property type="entry name" value="DEXHc_RHA-like"/>
    <property type="match status" value="1"/>
</dbReference>
<evidence type="ECO:0000259" key="4">
    <source>
        <dbReference type="PROSITE" id="PS51192"/>
    </source>
</evidence>
<keyword evidence="7" id="KW-1185">Reference proteome</keyword>
<dbReference type="Gene3D" id="3.40.50.300">
    <property type="entry name" value="P-loop containing nucleotide triphosphate hydrolases"/>
    <property type="match status" value="2"/>
</dbReference>
<evidence type="ECO:0000313" key="7">
    <source>
        <dbReference type="Proteomes" id="UP001140094"/>
    </source>
</evidence>
<protein>
    <recommendedName>
        <fullName evidence="8">P-loop containing nucleoside triphosphate hydrolase protein</fullName>
    </recommendedName>
</protein>
<dbReference type="Pfam" id="PF04408">
    <property type="entry name" value="WHD_HA2"/>
    <property type="match status" value="1"/>
</dbReference>
<feature type="domain" description="Helicase C-terminal" evidence="5">
    <location>
        <begin position="911"/>
        <end position="1083"/>
    </location>
</feature>
<dbReference type="OrthoDB" id="5600252at2759"/>
<dbReference type="PANTHER" id="PTHR18934">
    <property type="entry name" value="ATP-DEPENDENT RNA HELICASE"/>
    <property type="match status" value="1"/>
</dbReference>
<dbReference type="GO" id="GO:0003723">
    <property type="term" value="F:RNA binding"/>
    <property type="evidence" value="ECO:0007669"/>
    <property type="project" value="TreeGrafter"/>
</dbReference>
<dbReference type="InterPro" id="IPR056890">
    <property type="entry name" value="UBA_DHX29-like"/>
</dbReference>
<keyword evidence="2" id="KW-0067">ATP-binding</keyword>
<keyword evidence="1" id="KW-0547">Nucleotide-binding</keyword>
<evidence type="ECO:0000313" key="6">
    <source>
        <dbReference type="EMBL" id="KAJ2807359.1"/>
    </source>
</evidence>
<dbReference type="InterPro" id="IPR014001">
    <property type="entry name" value="Helicase_ATP-bd"/>
</dbReference>
<sequence length="1492" mass="164299">MGKRAGAKAARNGRKSTATSMPSKKQQAHTKSPTRSRSRSRSKSRGRSEASDNYPNPEAGNDGAVLEAAEVKDPEDVGSWVSLDLARHQAASRIAYEEQLAERLLTDISPEVKLSRRSEQLVVEQIRNATLQLHPTEQPADEPQMTVREWTQAANFVFETLLQYRFDAEDIMQAMRATGGVGGIVESLAWLCFNVPADRMPRDMRDKLEYSELQARIEKTHFSDDAPGLSEASEDESEDEKTETHEPRPNSARRPLDNIEAEADEPSPSLVMKVNATTDSSRESAEKRVQRLADRISAEDFGIDSAYDSDEDPGTVCGRRLVRKRALEELVELCQNQQMPADTIKTMAKQEQSIITELEDDLIYDGVQAQSEFERLWTPYYDALLDEMQQAKEAILASATAVAEHAPKEKDDFFDSLGDDCGLGFGFDLDLNAEVEPSTAATDGDPNGESDKRIVDTRPPRGWTGVPMAELVMQLVHSYDKQAELRYQTTKVAGHGSSCTLAISWSRATKAEKLLRGQRELPGALFSEEQHTHKWTAPPHLIGHSPRCARDLAGLTFLYMQPTIGHQSYARIAPVLRDLWREWATAAGDYDLQQLELRLKERTDFLRELHALAHQPTAAPDEVAEENVREEGVGSVNRHAALARAARRVRRQLWTATTIGQQQKGADWEVKIGAVQKQLPVHQHRAVISAAAAQNRSFIVRGATGSGKSSQVPQLLLAQLLGNSYAGGRVLCTQPRRISAITIAARVSRELGDRSAGVPDALVGRQVRLGAQASRENALVFCTVGVVLRMLADDPYLSDVDCVICDEVQERSQDLDYLLAALRRLMTRRRNLRVVLMSATIDVDLFAHYFNCPVIDVPGRSFPVTALFRNDIAQYFDGMTTTAPQNTVDVALICHIIMTLCLSDAATVASPFAQFCRENVPAGAVLVFLPGIAEIRRIAKRLRNDGATTKKAVVVPLHSTLANEYDPQSNMTYSETAFASVPTGKRKIVLATNVAESGITIPDITVVIDCGLSRQPLWDVKRQVSHLVTGYVSKASILQRRGRAGRVQPGIAFCLLSRSVFDSLPDFEQPAMLRMPLEGMCLLAKAHGAEDIMQFLQDCIEPPRQSSVARAVCQLQAAGALDEEEELTPIGRHLCHLPVDLATGKLLVLGSLLKCLDSVLTIAASRGLDKGILLTQFGGFGQGASNAHTKYHMLSKIMPHCNVDSQASDFLVILAAYKHWRTEASKPGATMMSLSNFCHINNLDMGALEQLENLREQYLRLLCDRGLVSFDMRCPGRNGRLTLQQAIRPPAANVPGFPDGFVTVPDSANANNSMGVVYAAIAAAMDHIVMPSTAQPGYVMGQITVAKHVKGIGKALYIADRERVATRPVLLESTSVIHQLLGNNPKTRHALVAVALSATATTTTANVLTRVRLPIIVLFARSVVYWPHAQLMVIDRWINARCLARSAAVLLAMREWLSAILNFKVAYPLKQLPEAMHHWQLAILSILSLENL</sequence>
<dbReference type="SUPFAM" id="SSF52540">
    <property type="entry name" value="P-loop containing nucleoside triphosphate hydrolases"/>
    <property type="match status" value="1"/>
</dbReference>
<evidence type="ECO:0008006" key="8">
    <source>
        <dbReference type="Google" id="ProtNLM"/>
    </source>
</evidence>
<dbReference type="SMART" id="SM00847">
    <property type="entry name" value="HA2"/>
    <property type="match status" value="1"/>
</dbReference>
<dbReference type="InterPro" id="IPR001650">
    <property type="entry name" value="Helicase_C-like"/>
</dbReference>
<comment type="caution">
    <text evidence="6">The sequence shown here is derived from an EMBL/GenBank/DDBJ whole genome shotgun (WGS) entry which is preliminary data.</text>
</comment>
<dbReference type="PROSITE" id="PS51192">
    <property type="entry name" value="HELICASE_ATP_BIND_1"/>
    <property type="match status" value="1"/>
</dbReference>
<feature type="compositionally biased region" description="Polar residues" evidence="3">
    <location>
        <begin position="16"/>
        <end position="25"/>
    </location>
</feature>
<dbReference type="InterPro" id="IPR027417">
    <property type="entry name" value="P-loop_NTPase"/>
</dbReference>
<dbReference type="GO" id="GO:0005524">
    <property type="term" value="F:ATP binding"/>
    <property type="evidence" value="ECO:0007669"/>
    <property type="project" value="UniProtKB-KW"/>
</dbReference>
<reference evidence="6" key="1">
    <citation type="submission" date="2022-07" db="EMBL/GenBank/DDBJ databases">
        <title>Phylogenomic reconstructions and comparative analyses of Kickxellomycotina fungi.</title>
        <authorList>
            <person name="Reynolds N.K."/>
            <person name="Stajich J.E."/>
            <person name="Barry K."/>
            <person name="Grigoriev I.V."/>
            <person name="Crous P."/>
            <person name="Smith M.E."/>
        </authorList>
    </citation>
    <scope>NUCLEOTIDE SEQUENCE</scope>
    <source>
        <strain evidence="6">NRRL 1565</strain>
    </source>
</reference>
<dbReference type="PROSITE" id="PS51194">
    <property type="entry name" value="HELICASE_CTER"/>
    <property type="match status" value="1"/>
</dbReference>
<name>A0A9W8HZE0_9FUNG</name>
<accession>A0A9W8HZE0</accession>
<dbReference type="Gene3D" id="1.20.120.1080">
    <property type="match status" value="1"/>
</dbReference>
<feature type="region of interest" description="Disordered" evidence="3">
    <location>
        <begin position="219"/>
        <end position="271"/>
    </location>
</feature>
<dbReference type="Pfam" id="PF00270">
    <property type="entry name" value="DEAD"/>
    <property type="match status" value="1"/>
</dbReference>
<dbReference type="Pfam" id="PF00271">
    <property type="entry name" value="Helicase_C"/>
    <property type="match status" value="1"/>
</dbReference>
<dbReference type="GO" id="GO:0004386">
    <property type="term" value="F:helicase activity"/>
    <property type="evidence" value="ECO:0007669"/>
    <property type="project" value="UniProtKB-KW"/>
</dbReference>
<proteinExistence type="predicted"/>
<dbReference type="SMART" id="SM00487">
    <property type="entry name" value="DEXDc"/>
    <property type="match status" value="1"/>
</dbReference>
<feature type="compositionally biased region" description="Basic residues" evidence="3">
    <location>
        <begin position="1"/>
        <end position="14"/>
    </location>
</feature>
<dbReference type="PANTHER" id="PTHR18934:SF145">
    <property type="entry name" value="ATP-DEPENDENT RNA HELICASE DHX57-RELATED"/>
    <property type="match status" value="1"/>
</dbReference>
<dbReference type="InterPro" id="IPR048333">
    <property type="entry name" value="HA2_WH"/>
</dbReference>
<feature type="region of interest" description="Disordered" evidence="3">
    <location>
        <begin position="437"/>
        <end position="460"/>
    </location>
</feature>
<evidence type="ECO:0000259" key="5">
    <source>
        <dbReference type="PROSITE" id="PS51194"/>
    </source>
</evidence>
<dbReference type="Pfam" id="PF24899">
    <property type="entry name" value="UBA_DHX29"/>
    <property type="match status" value="1"/>
</dbReference>
<evidence type="ECO:0000256" key="1">
    <source>
        <dbReference type="ARBA" id="ARBA00022741"/>
    </source>
</evidence>
<feature type="compositionally biased region" description="Basic residues" evidence="3">
    <location>
        <begin position="26"/>
        <end position="45"/>
    </location>
</feature>